<name>A0A378YAD3_9NOCA</name>
<sequence>MDEGRSELELLLTAVRASDTPVPPRLEAAVRRWRRPLRIQVTGRSRAGKTTVQRALALLAAEETASVDVPGQPEPVLDGDLVLYILAGAPHPADRAVLATVPPERMLLVLNKADAIGSRWSDAVTAAERCAEEFGMAVHPVVATLAAHTRSGIVADAERATLCRHRDHPDPTFALVPERFTDPAFGSDTADRKALLARWPLPGLACALSALRYRPELSSGRILQILHAASGIDPLHADLRRRCEAHAARRGGELLDELTRLAACRIPARDRIETYLRGDEALALGLRAGLSSPALARLPATDPAPTDPDQALAHAAHWRAVVAADITPDARRAALRIHDGYIRLWERLTDARL</sequence>
<dbReference type="AlphaFoldDB" id="A0A378YAD3"/>
<dbReference type="Proteomes" id="UP000255467">
    <property type="component" value="Unassembled WGS sequence"/>
</dbReference>
<accession>A0A378YAD3</accession>
<reference evidence="1 2" key="1">
    <citation type="submission" date="2018-06" db="EMBL/GenBank/DDBJ databases">
        <authorList>
            <consortium name="Pathogen Informatics"/>
            <person name="Doyle S."/>
        </authorList>
    </citation>
    <scope>NUCLEOTIDE SEQUENCE [LARGE SCALE GENOMIC DNA]</scope>
    <source>
        <strain evidence="1 2">NCTC1934</strain>
    </source>
</reference>
<gene>
    <name evidence="1" type="ORF">NCTC1934_01469</name>
</gene>
<dbReference type="EMBL" id="UGRY01000002">
    <property type="protein sequence ID" value="SUA74206.1"/>
    <property type="molecule type" value="Genomic_DNA"/>
</dbReference>
<dbReference type="STRING" id="1406858.GCA_000710895_02942"/>
<evidence type="ECO:0000313" key="2">
    <source>
        <dbReference type="Proteomes" id="UP000255467"/>
    </source>
</evidence>
<dbReference type="RefSeq" id="WP_039818061.1">
    <property type="nucleotide sequence ID" value="NZ_UGRY01000002.1"/>
</dbReference>
<dbReference type="InterPro" id="IPR027417">
    <property type="entry name" value="P-loop_NTPase"/>
</dbReference>
<dbReference type="SUPFAM" id="SSF52540">
    <property type="entry name" value="P-loop containing nucleoside triphosphate hydrolases"/>
    <property type="match status" value="1"/>
</dbReference>
<organism evidence="1 2">
    <name type="scientific">Nocardia otitidiscaviarum</name>
    <dbReference type="NCBI Taxonomy" id="1823"/>
    <lineage>
        <taxon>Bacteria</taxon>
        <taxon>Bacillati</taxon>
        <taxon>Actinomycetota</taxon>
        <taxon>Actinomycetes</taxon>
        <taxon>Mycobacteriales</taxon>
        <taxon>Nocardiaceae</taxon>
        <taxon>Nocardia</taxon>
    </lineage>
</organism>
<evidence type="ECO:0000313" key="1">
    <source>
        <dbReference type="EMBL" id="SUA74206.1"/>
    </source>
</evidence>
<protein>
    <recommendedName>
        <fullName evidence="3">G domain-containing protein</fullName>
    </recommendedName>
</protein>
<keyword evidence="2" id="KW-1185">Reference proteome</keyword>
<proteinExistence type="predicted"/>
<evidence type="ECO:0008006" key="3">
    <source>
        <dbReference type="Google" id="ProtNLM"/>
    </source>
</evidence>